<feature type="compositionally biased region" description="Basic and acidic residues" evidence="6">
    <location>
        <begin position="1"/>
        <end position="13"/>
    </location>
</feature>
<dbReference type="EMBL" id="LNCU01000081">
    <property type="protein sequence ID" value="KWV52902.1"/>
    <property type="molecule type" value="Genomic_DNA"/>
</dbReference>
<name>A0A109JPR5_9BRAD</name>
<keyword evidence="10" id="KW-1185">Reference proteome</keyword>
<dbReference type="RefSeq" id="WP_066509286.1">
    <property type="nucleotide sequence ID" value="NZ_LNCU01000081.1"/>
</dbReference>
<feature type="transmembrane region" description="Helical" evidence="7">
    <location>
        <begin position="295"/>
        <end position="315"/>
    </location>
</feature>
<dbReference type="OrthoDB" id="9773957at2"/>
<feature type="transmembrane region" description="Helical" evidence="7">
    <location>
        <begin position="262"/>
        <end position="283"/>
    </location>
</feature>
<keyword evidence="4 7" id="KW-1133">Transmembrane helix</keyword>
<feature type="transmembrane region" description="Helical" evidence="7">
    <location>
        <begin position="194"/>
        <end position="216"/>
    </location>
</feature>
<dbReference type="Gene3D" id="1.20.1250.20">
    <property type="entry name" value="MFS general substrate transporter like domains"/>
    <property type="match status" value="2"/>
</dbReference>
<feature type="transmembrane region" description="Helical" evidence="7">
    <location>
        <begin position="418"/>
        <end position="437"/>
    </location>
</feature>
<comment type="subcellular location">
    <subcellularLocation>
        <location evidence="1">Membrane</location>
        <topology evidence="1">Multi-pass membrane protein</topology>
    </subcellularLocation>
</comment>
<organism evidence="9 10">
    <name type="scientific">Bradyrhizobium macuxiense</name>
    <dbReference type="NCBI Taxonomy" id="1755647"/>
    <lineage>
        <taxon>Bacteria</taxon>
        <taxon>Pseudomonadati</taxon>
        <taxon>Pseudomonadota</taxon>
        <taxon>Alphaproteobacteria</taxon>
        <taxon>Hyphomicrobiales</taxon>
        <taxon>Nitrobacteraceae</taxon>
        <taxon>Bradyrhizobium</taxon>
    </lineage>
</organism>
<feature type="transmembrane region" description="Helical" evidence="7">
    <location>
        <begin position="39"/>
        <end position="58"/>
    </location>
</feature>
<accession>A0A109JPR5</accession>
<dbReference type="Pfam" id="PF07690">
    <property type="entry name" value="MFS_1"/>
    <property type="match status" value="1"/>
</dbReference>
<evidence type="ECO:0000256" key="5">
    <source>
        <dbReference type="ARBA" id="ARBA00023136"/>
    </source>
</evidence>
<feature type="region of interest" description="Disordered" evidence="6">
    <location>
        <begin position="1"/>
        <end position="21"/>
    </location>
</feature>
<evidence type="ECO:0000256" key="3">
    <source>
        <dbReference type="ARBA" id="ARBA00022692"/>
    </source>
</evidence>
<evidence type="ECO:0000256" key="4">
    <source>
        <dbReference type="ARBA" id="ARBA00022989"/>
    </source>
</evidence>
<feature type="transmembrane region" description="Helical" evidence="7">
    <location>
        <begin position="381"/>
        <end position="406"/>
    </location>
</feature>
<protein>
    <recommendedName>
        <fullName evidence="8">Major facilitator superfamily (MFS) profile domain-containing protein</fullName>
    </recommendedName>
</protein>
<feature type="transmembrane region" description="Helical" evidence="7">
    <location>
        <begin position="327"/>
        <end position="345"/>
    </location>
</feature>
<keyword evidence="5 7" id="KW-0472">Membrane</keyword>
<dbReference type="PANTHER" id="PTHR43791:SF100">
    <property type="entry name" value="SUGAR TRANSPORTER"/>
    <property type="match status" value="1"/>
</dbReference>
<dbReference type="GO" id="GO:0005886">
    <property type="term" value="C:plasma membrane"/>
    <property type="evidence" value="ECO:0007669"/>
    <property type="project" value="TreeGrafter"/>
</dbReference>
<evidence type="ECO:0000256" key="2">
    <source>
        <dbReference type="ARBA" id="ARBA00022448"/>
    </source>
</evidence>
<evidence type="ECO:0000256" key="1">
    <source>
        <dbReference type="ARBA" id="ARBA00004141"/>
    </source>
</evidence>
<evidence type="ECO:0000313" key="10">
    <source>
        <dbReference type="Proteomes" id="UP000057737"/>
    </source>
</evidence>
<feature type="transmembrane region" description="Helical" evidence="7">
    <location>
        <begin position="78"/>
        <end position="96"/>
    </location>
</feature>
<comment type="caution">
    <text evidence="9">The sequence shown here is derived from an EMBL/GenBank/DDBJ whole genome shotgun (WGS) entry which is preliminary data.</text>
</comment>
<keyword evidence="3 7" id="KW-0812">Transmembrane</keyword>
<proteinExistence type="predicted"/>
<reference evidence="9 10" key="1">
    <citation type="submission" date="2015-11" db="EMBL/GenBank/DDBJ databases">
        <title>Draft Genome Sequence of the Strain BR 10303 (Bradyrhizobium sp.) isolated from nodules of Centrolobium paraense.</title>
        <authorList>
            <person name="Zelli J.E."/>
            <person name="Simoes-Araujo J.L."/>
            <person name="Barauna A.C."/>
            <person name="Silva K."/>
        </authorList>
    </citation>
    <scope>NUCLEOTIDE SEQUENCE [LARGE SCALE GENOMIC DNA]</scope>
    <source>
        <strain evidence="9 10">BR 10303</strain>
    </source>
</reference>
<sequence length="446" mass="48258">MSEVRASRLDRPDPILATSVGPPRSEEATIFARGKRNRWVRILGVAFVMYLLAFVDRVNLSMAAPFVRDDLGLSPSGLGFANGLFFWGYIILQIPAGRLASTWSPKRVLLCLLLLWSSISLTTALVHTPLQLAINRFALGLSEGGVLTCTLVLIRNWFTRAERARANALFLLTFPIGPIIAGPISGLILTCSHWRLMFVIEAIPGILWSMVWWWAIADRPDDALWLPDNERADLMRKLAADVNEATETISGHWLSTLWHPSVLLLAVYNFLALMAEWGVNFWFPTVLKETGLPIGIVGLFASVPSVLGIVMMLSVAASSDRRRERKWHMIAATALAGVPLLALQFTGGGSWVTVICLSIAMGAFLGRFGPFWTLPGEVLPASVAGVGIGLINGFGNLGGAVGPYFFGVVKTHTGSFSLALAAGGASLLTSALIAMLIRTRQPAARG</sequence>
<feature type="transmembrane region" description="Helical" evidence="7">
    <location>
        <begin position="133"/>
        <end position="154"/>
    </location>
</feature>
<evidence type="ECO:0000313" key="9">
    <source>
        <dbReference type="EMBL" id="KWV52902.1"/>
    </source>
</evidence>
<feature type="transmembrane region" description="Helical" evidence="7">
    <location>
        <begin position="166"/>
        <end position="188"/>
    </location>
</feature>
<feature type="transmembrane region" description="Helical" evidence="7">
    <location>
        <begin position="108"/>
        <end position="127"/>
    </location>
</feature>
<evidence type="ECO:0000259" key="8">
    <source>
        <dbReference type="PROSITE" id="PS50850"/>
    </source>
</evidence>
<gene>
    <name evidence="9" type="ORF">AS156_09710</name>
</gene>
<dbReference type="PROSITE" id="PS50850">
    <property type="entry name" value="MFS"/>
    <property type="match status" value="1"/>
</dbReference>
<feature type="transmembrane region" description="Helical" evidence="7">
    <location>
        <begin position="351"/>
        <end position="369"/>
    </location>
</feature>
<dbReference type="GO" id="GO:0022857">
    <property type="term" value="F:transmembrane transporter activity"/>
    <property type="evidence" value="ECO:0007669"/>
    <property type="project" value="InterPro"/>
</dbReference>
<dbReference type="Proteomes" id="UP000057737">
    <property type="component" value="Unassembled WGS sequence"/>
</dbReference>
<dbReference type="AlphaFoldDB" id="A0A109JPR5"/>
<feature type="domain" description="Major facilitator superfamily (MFS) profile" evidence="8">
    <location>
        <begin position="42"/>
        <end position="442"/>
    </location>
</feature>
<dbReference type="PANTHER" id="PTHR43791">
    <property type="entry name" value="PERMEASE-RELATED"/>
    <property type="match status" value="1"/>
</dbReference>
<evidence type="ECO:0000256" key="7">
    <source>
        <dbReference type="SAM" id="Phobius"/>
    </source>
</evidence>
<dbReference type="CDD" id="cd17319">
    <property type="entry name" value="MFS_ExuT_GudP_like"/>
    <property type="match status" value="1"/>
</dbReference>
<dbReference type="InterPro" id="IPR020846">
    <property type="entry name" value="MFS_dom"/>
</dbReference>
<dbReference type="SUPFAM" id="SSF103473">
    <property type="entry name" value="MFS general substrate transporter"/>
    <property type="match status" value="1"/>
</dbReference>
<keyword evidence="2" id="KW-0813">Transport</keyword>
<dbReference type="InterPro" id="IPR036259">
    <property type="entry name" value="MFS_trans_sf"/>
</dbReference>
<dbReference type="InterPro" id="IPR011701">
    <property type="entry name" value="MFS"/>
</dbReference>
<evidence type="ECO:0000256" key="6">
    <source>
        <dbReference type="SAM" id="MobiDB-lite"/>
    </source>
</evidence>